<dbReference type="EMBL" id="CP137080">
    <property type="protein sequence ID" value="WOQ70973.1"/>
    <property type="molecule type" value="Genomic_DNA"/>
</dbReference>
<evidence type="ECO:0000259" key="2">
    <source>
        <dbReference type="Pfam" id="PF02371"/>
    </source>
</evidence>
<evidence type="ECO:0000313" key="3">
    <source>
        <dbReference type="EMBL" id="WOQ70973.1"/>
    </source>
</evidence>
<dbReference type="GO" id="GO:0006313">
    <property type="term" value="P:DNA transposition"/>
    <property type="evidence" value="ECO:0007669"/>
    <property type="project" value="InterPro"/>
</dbReference>
<dbReference type="PANTHER" id="PTHR33055">
    <property type="entry name" value="TRANSPOSASE FOR INSERTION SEQUENCE ELEMENT IS1111A"/>
    <property type="match status" value="1"/>
</dbReference>
<feature type="domain" description="Transposase IS110-like N-terminal" evidence="1">
    <location>
        <begin position="5"/>
        <end position="163"/>
    </location>
</feature>
<dbReference type="PANTHER" id="PTHR33055:SF3">
    <property type="entry name" value="PUTATIVE TRANSPOSASE FOR IS117-RELATED"/>
    <property type="match status" value="1"/>
</dbReference>
<evidence type="ECO:0000259" key="1">
    <source>
        <dbReference type="Pfam" id="PF01548"/>
    </source>
</evidence>
<accession>A0AAU0MKH4</accession>
<dbReference type="AlphaFoldDB" id="A0AAU0MKH4"/>
<organism evidence="3 4">
    <name type="scientific">Microbacterium limosum</name>
    <dbReference type="NCBI Taxonomy" id="3079935"/>
    <lineage>
        <taxon>Bacteria</taxon>
        <taxon>Bacillati</taxon>
        <taxon>Actinomycetota</taxon>
        <taxon>Actinomycetes</taxon>
        <taxon>Micrococcales</taxon>
        <taxon>Microbacteriaceae</taxon>
        <taxon>Microbacterium</taxon>
    </lineage>
</organism>
<dbReference type="Proteomes" id="UP001329313">
    <property type="component" value="Chromosome"/>
</dbReference>
<proteinExistence type="predicted"/>
<evidence type="ECO:0000313" key="4">
    <source>
        <dbReference type="Proteomes" id="UP001329313"/>
    </source>
</evidence>
<protein>
    <submittedName>
        <fullName evidence="3">Transposase</fullName>
    </submittedName>
</protein>
<dbReference type="KEGG" id="mliy:RYJ27_08575"/>
<dbReference type="InterPro" id="IPR002525">
    <property type="entry name" value="Transp_IS110-like_N"/>
</dbReference>
<sequence>MLFLGDDWAEAHHDIELQDEQGAVLVRRRLPEGVTGLARLHALIADHLDDADDPSVVFVGIETDRGGWVQALIAAGYSVYPINPQQSARYRQRHSTSGAKSDPGDAHVLAEIVRTDRDHHRPATGDSDLAEAVKVLARTHQTMIWSKQRQANQLRSMLREFYPAALTAFSDDLAGRDALAVLAAAPTPAAGRALTRTRLVSVLRRAGRRRNLEHRAIEILTALRSEQLELSGPVAAAYGAGVTAIGARVLAEFGDDPDRFADAKARRNYAGTSPITRASGTRRVVLARYARNRRLADTMHQQAFCALSTSPGARAFYDAHRAAGNTHHAALRALSNRLVGILDGCLRHHTRYDETIAWAHRHTLAA</sequence>
<name>A0AAU0MKH4_9MICO</name>
<gene>
    <name evidence="3" type="ORF">RYJ27_08575</name>
</gene>
<reference evidence="3 4" key="1">
    <citation type="submission" date="2023-10" db="EMBL/GenBank/DDBJ databases">
        <title>Y20.</title>
        <authorList>
            <person name="Zhang G."/>
            <person name="Ding Y."/>
        </authorList>
    </citation>
    <scope>NUCLEOTIDE SEQUENCE [LARGE SCALE GENOMIC DNA]</scope>
    <source>
        <strain evidence="3 4">Y20</strain>
    </source>
</reference>
<keyword evidence="4" id="KW-1185">Reference proteome</keyword>
<dbReference type="GO" id="GO:0004803">
    <property type="term" value="F:transposase activity"/>
    <property type="evidence" value="ECO:0007669"/>
    <property type="project" value="InterPro"/>
</dbReference>
<dbReference type="InterPro" id="IPR047650">
    <property type="entry name" value="Transpos_IS110"/>
</dbReference>
<dbReference type="GO" id="GO:0003677">
    <property type="term" value="F:DNA binding"/>
    <property type="evidence" value="ECO:0007669"/>
    <property type="project" value="InterPro"/>
</dbReference>
<dbReference type="InterPro" id="IPR003346">
    <property type="entry name" value="Transposase_20"/>
</dbReference>
<dbReference type="Pfam" id="PF01548">
    <property type="entry name" value="DEDD_Tnp_IS110"/>
    <property type="match status" value="1"/>
</dbReference>
<dbReference type="Pfam" id="PF02371">
    <property type="entry name" value="Transposase_20"/>
    <property type="match status" value="1"/>
</dbReference>
<feature type="domain" description="Transposase IS116/IS110/IS902 C-terminal" evidence="2">
    <location>
        <begin position="245"/>
        <end position="317"/>
    </location>
</feature>
<dbReference type="RefSeq" id="WP_330172032.1">
    <property type="nucleotide sequence ID" value="NZ_CP137080.1"/>
</dbReference>